<feature type="compositionally biased region" description="Basic and acidic residues" evidence="1">
    <location>
        <begin position="1004"/>
        <end position="1017"/>
    </location>
</feature>
<evidence type="ECO:0000313" key="2">
    <source>
        <dbReference type="EMBL" id="HJB56335.1"/>
    </source>
</evidence>
<dbReference type="EMBL" id="DWYC01000026">
    <property type="protein sequence ID" value="HJB56335.1"/>
    <property type="molecule type" value="Genomic_DNA"/>
</dbReference>
<dbReference type="AlphaFoldDB" id="A0A9D2M8W6"/>
<dbReference type="SUPFAM" id="SSF52540">
    <property type="entry name" value="P-loop containing nucleoside triphosphate hydrolases"/>
    <property type="match status" value="1"/>
</dbReference>
<gene>
    <name evidence="2" type="ORF">H9714_02150</name>
</gene>
<dbReference type="InterPro" id="IPR027417">
    <property type="entry name" value="P-loop_NTPase"/>
</dbReference>
<proteinExistence type="predicted"/>
<accession>A0A9D2M8W6</accession>
<evidence type="ECO:0000313" key="3">
    <source>
        <dbReference type="Proteomes" id="UP000824208"/>
    </source>
</evidence>
<sequence length="1049" mass="117628">MNWDRYRSVMERYAIKTDDMATEDAYFMATHMPFAQLEVLEGGQTTAAPDYLSEEEVFEKLVYNPENLHRLIIVRGNNGTGKSHLIRYLKARLENSPSTIYDPRTEQLIFLRRLNNSVRGVFSQLLDQKVIQDPDVEEKMKKFVHSSEAMGEDELKTKLWLAYVGTVNNDKTNETYRSVECRNIAQFLSDSRVERHLMRENGAISRCCRLLTTPSDQVLKETTVFTADDFSDSKLLKAVIRAGSEEAADFATTLKEGGEQIAKLVQYLNRFTRNVVQQCADISSESTKSVFETLRRDLKRQGKNLTLFIEDFTGFTGIDTELITVLSTEHGGDYADLCRVTAIIGITDGYYGQFKDNFKDRVTHQINVTERSYGTENFLVHMAARYLNAVYCDPEEIQRWNREGAVLDELPISDFTPPCPWESESIGKKEATLYPFNRKALMALYQSLPVKTPRMFLKEVIRAQLKEYFDGKKFGDEWRFPLNPGAVSMSNAPHSSAIDRQEQFSPEDRQRLKNVFALWGDGSARGVRDTGGTVYFGGLNRAFLEDIGLSQFAGVGRIETAGAARESGQEPPPAPGGARPERRAPVQTGTAKAPNQSAREDAETRKYRRLREDIEAWYAANEALQYTNEYKTWLRNFLCGSGSSPGAVNWQDLGVPAYLASERLSDIGVIYIEGQSNPGNPGRALITVERTVESRDALLALVEYDHAKGWEFSDAAYYQQKLITWLERRKAGILRSVCAAGEDGEMPPVYTWCLALGYLRARILGQPVDTSSPLAAVKSLFAPAPPVPDAAGGGSEGWSGLVSVVQHEQANFDAAQELLALASNTTMGAVQRARSSSVFLYHTDQLLAAAEHLLACNWDIEDELPREAENNLLFHSAALLKKLYPKIRQAMDAEERYGAELCSRLTPYLGALTQENLIETLSAIQDLFFLFLQQGIPVRGALRDKYEALKPEEYARCVQSALAQFSEVEGKDAMTRLTVYSEHKIELAADLLRDFQEIESLAEKEERNAQRQTDESGRNTGLDACAAAAQEEMAARWEQLSAMEVNDAD</sequence>
<dbReference type="Proteomes" id="UP000824208">
    <property type="component" value="Unassembled WGS sequence"/>
</dbReference>
<feature type="region of interest" description="Disordered" evidence="1">
    <location>
        <begin position="562"/>
        <end position="605"/>
    </location>
</feature>
<organism evidence="2 3">
    <name type="scientific">Candidatus Flavonifractor intestinipullorum</name>
    <dbReference type="NCBI Taxonomy" id="2838587"/>
    <lineage>
        <taxon>Bacteria</taxon>
        <taxon>Bacillati</taxon>
        <taxon>Bacillota</taxon>
        <taxon>Clostridia</taxon>
        <taxon>Eubacteriales</taxon>
        <taxon>Oscillospiraceae</taxon>
        <taxon>Flavonifractor</taxon>
    </lineage>
</organism>
<feature type="compositionally biased region" description="Polar residues" evidence="1">
    <location>
        <begin position="587"/>
        <end position="597"/>
    </location>
</feature>
<reference evidence="2" key="2">
    <citation type="submission" date="2021-04" db="EMBL/GenBank/DDBJ databases">
        <authorList>
            <person name="Gilroy R."/>
        </authorList>
    </citation>
    <scope>NUCLEOTIDE SEQUENCE</scope>
    <source>
        <strain evidence="2">CHK189-11263</strain>
    </source>
</reference>
<name>A0A9D2M8W6_9FIRM</name>
<comment type="caution">
    <text evidence="2">The sequence shown here is derived from an EMBL/GenBank/DDBJ whole genome shotgun (WGS) entry which is preliminary data.</text>
</comment>
<reference evidence="2" key="1">
    <citation type="journal article" date="2021" name="PeerJ">
        <title>Extensive microbial diversity within the chicken gut microbiome revealed by metagenomics and culture.</title>
        <authorList>
            <person name="Gilroy R."/>
            <person name="Ravi A."/>
            <person name="Getino M."/>
            <person name="Pursley I."/>
            <person name="Horton D.L."/>
            <person name="Alikhan N.F."/>
            <person name="Baker D."/>
            <person name="Gharbi K."/>
            <person name="Hall N."/>
            <person name="Watson M."/>
            <person name="Adriaenssens E.M."/>
            <person name="Foster-Nyarko E."/>
            <person name="Jarju S."/>
            <person name="Secka A."/>
            <person name="Antonio M."/>
            <person name="Oren A."/>
            <person name="Chaudhuri R.R."/>
            <person name="La Ragione R."/>
            <person name="Hildebrand F."/>
            <person name="Pallen M.J."/>
        </authorList>
    </citation>
    <scope>NUCLEOTIDE SEQUENCE</scope>
    <source>
        <strain evidence="2">CHK189-11263</strain>
    </source>
</reference>
<evidence type="ECO:0000256" key="1">
    <source>
        <dbReference type="SAM" id="MobiDB-lite"/>
    </source>
</evidence>
<protein>
    <submittedName>
        <fullName evidence="2">Uncharacterized protein</fullName>
    </submittedName>
</protein>
<feature type="region of interest" description="Disordered" evidence="1">
    <location>
        <begin position="1004"/>
        <end position="1024"/>
    </location>
</feature>